<evidence type="ECO:0000313" key="3">
    <source>
        <dbReference type="EMBL" id="MFC7137368.1"/>
    </source>
</evidence>
<dbReference type="Proteomes" id="UP001596368">
    <property type="component" value="Unassembled WGS sequence"/>
</dbReference>
<keyword evidence="1" id="KW-0175">Coiled coil</keyword>
<keyword evidence="4" id="KW-1185">Reference proteome</keyword>
<gene>
    <name evidence="3" type="ORF">ACFQRB_14770</name>
</gene>
<feature type="region of interest" description="Disordered" evidence="2">
    <location>
        <begin position="79"/>
        <end position="102"/>
    </location>
</feature>
<feature type="compositionally biased region" description="Acidic residues" evidence="2">
    <location>
        <begin position="79"/>
        <end position="91"/>
    </location>
</feature>
<dbReference type="EMBL" id="JBHSZG010000001">
    <property type="protein sequence ID" value="MFC7137368.1"/>
    <property type="molecule type" value="Genomic_DNA"/>
</dbReference>
<reference evidence="3 4" key="1">
    <citation type="journal article" date="2019" name="Int. J. Syst. Evol. Microbiol.">
        <title>The Global Catalogue of Microorganisms (GCM) 10K type strain sequencing project: providing services to taxonomists for standard genome sequencing and annotation.</title>
        <authorList>
            <consortium name="The Broad Institute Genomics Platform"/>
            <consortium name="The Broad Institute Genome Sequencing Center for Infectious Disease"/>
            <person name="Wu L."/>
            <person name="Ma J."/>
        </authorList>
    </citation>
    <scope>NUCLEOTIDE SEQUENCE [LARGE SCALE GENOMIC DNA]</scope>
    <source>
        <strain evidence="3 4">DT92</strain>
    </source>
</reference>
<organism evidence="3 4">
    <name type="scientific">Halobaculum litoreum</name>
    <dbReference type="NCBI Taxonomy" id="3031998"/>
    <lineage>
        <taxon>Archaea</taxon>
        <taxon>Methanobacteriati</taxon>
        <taxon>Methanobacteriota</taxon>
        <taxon>Stenosarchaea group</taxon>
        <taxon>Halobacteria</taxon>
        <taxon>Halobacteriales</taxon>
        <taxon>Haloferacaceae</taxon>
        <taxon>Halobaculum</taxon>
    </lineage>
</organism>
<comment type="caution">
    <text evidence="3">The sequence shown here is derived from an EMBL/GenBank/DDBJ whole genome shotgun (WGS) entry which is preliminary data.</text>
</comment>
<evidence type="ECO:0000313" key="4">
    <source>
        <dbReference type="Proteomes" id="UP001596368"/>
    </source>
</evidence>
<proteinExistence type="predicted"/>
<dbReference type="Pfam" id="PF19111">
    <property type="entry name" value="DUF5798"/>
    <property type="match status" value="1"/>
</dbReference>
<accession>A0ABD5XV87</accession>
<feature type="coiled-coil region" evidence="1">
    <location>
        <begin position="17"/>
        <end position="51"/>
    </location>
</feature>
<protein>
    <submittedName>
        <fullName evidence="3">DUF5798 family protein</fullName>
    </submittedName>
</protein>
<feature type="compositionally biased region" description="Low complexity" evidence="2">
    <location>
        <begin position="92"/>
        <end position="102"/>
    </location>
</feature>
<evidence type="ECO:0000256" key="2">
    <source>
        <dbReference type="SAM" id="MobiDB-lite"/>
    </source>
</evidence>
<dbReference type="InterPro" id="IPR043816">
    <property type="entry name" value="DUF5798"/>
</dbReference>
<dbReference type="AlphaFoldDB" id="A0ABD5XV87"/>
<sequence>MGLGSTAKKLQTVADMAEKLYAKVNEIREQVEAMQESVETTEARVGALERETARQRAVIEALAERQGVDADAVVADLDLADADDAGDDEPGGADADTPTDAA</sequence>
<evidence type="ECO:0000256" key="1">
    <source>
        <dbReference type="SAM" id="Coils"/>
    </source>
</evidence>
<name>A0ABD5XV87_9EURY</name>